<feature type="region of interest" description="Disordered" evidence="1">
    <location>
        <begin position="1"/>
        <end position="20"/>
    </location>
</feature>
<sequence>MRPSCLIPQNSQEPMSNNDTMGIGGSAFLQVVHSTATISQLAGNMKSMVGPQLEATMKLIMQYLTKGRERVNSGGRMWYLKMNN</sequence>
<dbReference type="Gramene" id="RZC71579">
    <property type="protein sequence ID" value="RZC71579"/>
    <property type="gene ID" value="C5167_034813"/>
</dbReference>
<evidence type="ECO:0000256" key="1">
    <source>
        <dbReference type="SAM" id="MobiDB-lite"/>
    </source>
</evidence>
<reference evidence="2 3" key="1">
    <citation type="journal article" date="2018" name="Science">
        <title>The opium poppy genome and morphinan production.</title>
        <authorList>
            <person name="Guo L."/>
            <person name="Winzer T."/>
            <person name="Yang X."/>
            <person name="Li Y."/>
            <person name="Ning Z."/>
            <person name="He Z."/>
            <person name="Teodor R."/>
            <person name="Lu Y."/>
            <person name="Bowser T.A."/>
            <person name="Graham I.A."/>
            <person name="Ye K."/>
        </authorList>
    </citation>
    <scope>NUCLEOTIDE SEQUENCE [LARGE SCALE GENOMIC DNA]</scope>
    <source>
        <strain evidence="3">cv. HN1</strain>
        <tissue evidence="2">Leaves</tissue>
    </source>
</reference>
<gene>
    <name evidence="2" type="ORF">C5167_034813</name>
</gene>
<dbReference type="EMBL" id="CM010721">
    <property type="protein sequence ID" value="RZC71579.1"/>
    <property type="molecule type" value="Genomic_DNA"/>
</dbReference>
<keyword evidence="3" id="KW-1185">Reference proteome</keyword>
<organism evidence="2 3">
    <name type="scientific">Papaver somniferum</name>
    <name type="common">Opium poppy</name>
    <dbReference type="NCBI Taxonomy" id="3469"/>
    <lineage>
        <taxon>Eukaryota</taxon>
        <taxon>Viridiplantae</taxon>
        <taxon>Streptophyta</taxon>
        <taxon>Embryophyta</taxon>
        <taxon>Tracheophyta</taxon>
        <taxon>Spermatophyta</taxon>
        <taxon>Magnoliopsida</taxon>
        <taxon>Ranunculales</taxon>
        <taxon>Papaveraceae</taxon>
        <taxon>Papaveroideae</taxon>
        <taxon>Papaver</taxon>
    </lineage>
</organism>
<name>A0A4Y7KHY8_PAPSO</name>
<feature type="compositionally biased region" description="Polar residues" evidence="1">
    <location>
        <begin position="7"/>
        <end position="20"/>
    </location>
</feature>
<proteinExistence type="predicted"/>
<accession>A0A4Y7KHY8</accession>
<dbReference type="AlphaFoldDB" id="A0A4Y7KHY8"/>
<evidence type="ECO:0000313" key="3">
    <source>
        <dbReference type="Proteomes" id="UP000316621"/>
    </source>
</evidence>
<protein>
    <submittedName>
        <fullName evidence="2">Uncharacterized protein</fullName>
    </submittedName>
</protein>
<evidence type="ECO:0000313" key="2">
    <source>
        <dbReference type="EMBL" id="RZC71579.1"/>
    </source>
</evidence>
<dbReference type="Proteomes" id="UP000316621">
    <property type="component" value="Chromosome 7"/>
</dbReference>